<keyword evidence="2 3" id="KW-0175">Coiled coil</keyword>
<evidence type="ECO:0000256" key="3">
    <source>
        <dbReference type="SAM" id="Coils"/>
    </source>
</evidence>
<feature type="region of interest" description="Disordered" evidence="4">
    <location>
        <begin position="1"/>
        <end position="28"/>
    </location>
</feature>
<dbReference type="PANTHER" id="PTHR21625:SF1">
    <property type="entry name" value="DYNEIN REGULATORY COMPLEX PROTEIN 1"/>
    <property type="match status" value="1"/>
</dbReference>
<feature type="domain" description="Dynein regulatory complex protein 1 C-terminal" evidence="6">
    <location>
        <begin position="570"/>
        <end position="629"/>
    </location>
</feature>
<dbReference type="Pfam" id="PF14772">
    <property type="entry name" value="NYD-SP28"/>
    <property type="match status" value="1"/>
</dbReference>
<dbReference type="Pfam" id="PF14775">
    <property type="entry name" value="NYD-SP28_assoc"/>
    <property type="match status" value="1"/>
</dbReference>
<dbReference type="Proteomes" id="UP001470230">
    <property type="component" value="Unassembled WGS sequence"/>
</dbReference>
<evidence type="ECO:0000259" key="5">
    <source>
        <dbReference type="Pfam" id="PF14772"/>
    </source>
</evidence>
<name>A0ABR2IJY6_9EUKA</name>
<dbReference type="InterPro" id="IPR039505">
    <property type="entry name" value="DRC1/2_N"/>
</dbReference>
<dbReference type="EMBL" id="JAPFFF010000017">
    <property type="protein sequence ID" value="KAK8863926.1"/>
    <property type="molecule type" value="Genomic_DNA"/>
</dbReference>
<keyword evidence="8" id="KW-1185">Reference proteome</keyword>
<evidence type="ECO:0000313" key="7">
    <source>
        <dbReference type="EMBL" id="KAK8863926.1"/>
    </source>
</evidence>
<reference evidence="7 8" key="1">
    <citation type="submission" date="2024-04" db="EMBL/GenBank/DDBJ databases">
        <title>Tritrichomonas musculus Genome.</title>
        <authorList>
            <person name="Alves-Ferreira E."/>
            <person name="Grigg M."/>
            <person name="Lorenzi H."/>
            <person name="Galac M."/>
        </authorList>
    </citation>
    <scope>NUCLEOTIDE SEQUENCE [LARGE SCALE GENOMIC DNA]</scope>
    <source>
        <strain evidence="7 8">EAF2021</strain>
    </source>
</reference>
<proteinExistence type="inferred from homology"/>
<protein>
    <submittedName>
        <fullName evidence="7">DNA replication checkpoint protein Drc1</fullName>
    </submittedName>
</protein>
<comment type="similarity">
    <text evidence="1">Belongs to the DRC1 family.</text>
</comment>
<dbReference type="PANTHER" id="PTHR21625">
    <property type="entry name" value="NYD-SP28 PROTEIN"/>
    <property type="match status" value="1"/>
</dbReference>
<evidence type="ECO:0000259" key="6">
    <source>
        <dbReference type="Pfam" id="PF14775"/>
    </source>
</evidence>
<organism evidence="7 8">
    <name type="scientific">Tritrichomonas musculus</name>
    <dbReference type="NCBI Taxonomy" id="1915356"/>
    <lineage>
        <taxon>Eukaryota</taxon>
        <taxon>Metamonada</taxon>
        <taxon>Parabasalia</taxon>
        <taxon>Tritrichomonadida</taxon>
        <taxon>Tritrichomonadidae</taxon>
        <taxon>Tritrichomonas</taxon>
    </lineage>
</organism>
<dbReference type="InterPro" id="IPR039750">
    <property type="entry name" value="DRC1/DRC2"/>
</dbReference>
<evidence type="ECO:0000256" key="4">
    <source>
        <dbReference type="SAM" id="MobiDB-lite"/>
    </source>
</evidence>
<comment type="caution">
    <text evidence="7">The sequence shown here is derived from an EMBL/GenBank/DDBJ whole genome shotgun (WGS) entry which is preliminary data.</text>
</comment>
<feature type="domain" description="Dynein regulatory complex protein 1/2 N-terminal" evidence="5">
    <location>
        <begin position="42"/>
        <end position="142"/>
    </location>
</feature>
<sequence length="650" mass="76584">MASVLTKEGDERAPIKQVQSSVEEVNKSVDEARNGLSHMVQQHLAIEQERVHRFKEKRTKFEEDLNSIDTDVSRGMSELESGWTSLLDQSLPLNFDQELRAQKQATDDVVALKLAFVEELKQECTKRDHEYVNKIAAQNKQIDEFVHQMRSQEEAIRAKMSEELQKVKSSFEQEKTLQTTQIEKEVKQIASKRQEKEQMLMKEILQTAKDQRDSLEQLRQKNAEDYLKYRIENEMKLQATQKEYEDCVAKYLFSNEQLDYNFRILQENDEEHEEKVKMQMKKLIRQRDCLRALKKRYEKEDKQFEKQNIEITKDYKRIAQSYRELQLRFRNVAYTDFNAFREVWNLNEKRLHELVLKILEADRVVNEQILGKKPKDPDPDYLKRWIIGTEEFEDLTKTPQAPPEDASGEKQTSARKESAFLANKQLSEPLEHLWKLVSNEVGFLVDDRVKSLVGINENGTFENNQDMIRVDVLLQELGITQTDDIEQLLSYFLKDTEFGELETPGFVKPHEVLEGLRKFVEAYHPNAQQNQTSYFAQITADATQNTSSEVARAILQLQSKMKKQLPAQRKFWEKKMEVVTEDMWRIWTAAFKAIQRYEKELEERAKLIDETDSLRRQNMEFQTLLANYIESENNDSLIYAPAETVDFQND</sequence>
<gene>
    <name evidence="7" type="ORF">M9Y10_011619</name>
</gene>
<accession>A0ABR2IJY6</accession>
<feature type="coiled-coil region" evidence="3">
    <location>
        <begin position="280"/>
        <end position="310"/>
    </location>
</feature>
<evidence type="ECO:0000256" key="2">
    <source>
        <dbReference type="ARBA" id="ARBA00023054"/>
    </source>
</evidence>
<feature type="region of interest" description="Disordered" evidence="4">
    <location>
        <begin position="394"/>
        <end position="414"/>
    </location>
</feature>
<evidence type="ECO:0000313" key="8">
    <source>
        <dbReference type="Proteomes" id="UP001470230"/>
    </source>
</evidence>
<dbReference type="InterPro" id="IPR029440">
    <property type="entry name" value="DRC1_C"/>
</dbReference>
<evidence type="ECO:0000256" key="1">
    <source>
        <dbReference type="ARBA" id="ARBA00009688"/>
    </source>
</evidence>